<accession>A0A0R1SCA7</accession>
<dbReference type="InterPro" id="IPR036244">
    <property type="entry name" value="TipA-like_antibiotic-bd"/>
</dbReference>
<evidence type="ECO:0000259" key="5">
    <source>
        <dbReference type="PROSITE" id="PS50937"/>
    </source>
</evidence>
<dbReference type="InterPro" id="IPR047057">
    <property type="entry name" value="MerR_fam"/>
</dbReference>
<evidence type="ECO:0000256" key="3">
    <source>
        <dbReference type="ARBA" id="ARBA00023159"/>
    </source>
</evidence>
<evidence type="ECO:0000313" key="6">
    <source>
        <dbReference type="EMBL" id="KRL62923.1"/>
    </source>
</evidence>
<evidence type="ECO:0000313" key="7">
    <source>
        <dbReference type="Proteomes" id="UP000052013"/>
    </source>
</evidence>
<name>A0A0R1SCA7_9LACO</name>
<protein>
    <submittedName>
        <fullName evidence="6">MerR family transcriptional regulator</fullName>
    </submittedName>
</protein>
<dbReference type="GO" id="GO:0003700">
    <property type="term" value="F:DNA-binding transcription factor activity"/>
    <property type="evidence" value="ECO:0007669"/>
    <property type="project" value="InterPro"/>
</dbReference>
<dbReference type="CDD" id="cd01106">
    <property type="entry name" value="HTH_TipAL-Mta"/>
    <property type="match status" value="1"/>
</dbReference>
<dbReference type="InterPro" id="IPR000551">
    <property type="entry name" value="MerR-type_HTH_dom"/>
</dbReference>
<dbReference type="Gene3D" id="1.10.1660.10">
    <property type="match status" value="1"/>
</dbReference>
<dbReference type="PATRIC" id="fig|1423739.3.peg.1877"/>
<evidence type="ECO:0000256" key="4">
    <source>
        <dbReference type="ARBA" id="ARBA00023163"/>
    </source>
</evidence>
<dbReference type="PANTHER" id="PTHR30204">
    <property type="entry name" value="REDOX-CYCLING DRUG-SENSING TRANSCRIPTIONAL ACTIVATOR SOXR"/>
    <property type="match status" value="1"/>
</dbReference>
<keyword evidence="2" id="KW-0238">DNA-binding</keyword>
<evidence type="ECO:0000256" key="2">
    <source>
        <dbReference type="ARBA" id="ARBA00023125"/>
    </source>
</evidence>
<proteinExistence type="predicted"/>
<dbReference type="Gene3D" id="1.10.490.50">
    <property type="entry name" value="Antibiotic binding domain of TipA-like multidrug resistance regulators"/>
    <property type="match status" value="1"/>
</dbReference>
<gene>
    <name evidence="6" type="ORF">FC85_GL001794</name>
</gene>
<dbReference type="GO" id="GO:0003677">
    <property type="term" value="F:DNA binding"/>
    <property type="evidence" value="ECO:0007669"/>
    <property type="project" value="UniProtKB-KW"/>
</dbReference>
<keyword evidence="4" id="KW-0804">Transcription</keyword>
<dbReference type="Pfam" id="PF13411">
    <property type="entry name" value="MerR_1"/>
    <property type="match status" value="1"/>
</dbReference>
<dbReference type="Pfam" id="PF07739">
    <property type="entry name" value="TipAS"/>
    <property type="match status" value="1"/>
</dbReference>
<dbReference type="SMART" id="SM00422">
    <property type="entry name" value="HTH_MERR"/>
    <property type="match status" value="1"/>
</dbReference>
<dbReference type="STRING" id="1423739.FC85_GL001794"/>
<sequence length="258" mass="30329">MKEVNRLSYTIKELSKLTGLTPRTLRYYESLNLLKPKRNQLSNYRIYNDQDVKLIQQIMIFKEMDFELKQIERILKSPTFDLLTELEKQAEFLKAKQVHLNAVINNVEQTITEQKGLTKMTDQERFKALKQGQIDQNEAIYGSEIRDQYGDKLIDASNQHYQSLDQKEMTQLTKIEHQLIGDLKTILREPDKKETLASQIFKLHQAWIQIIMPNYSLQIHRGIAQIYLSDKRFQAYYDQKAGSGATKMLVGIIIRYTH</sequence>
<dbReference type="InterPro" id="IPR009061">
    <property type="entry name" value="DNA-bd_dom_put_sf"/>
</dbReference>
<feature type="domain" description="HTH merR-type" evidence="5">
    <location>
        <begin position="8"/>
        <end position="77"/>
    </location>
</feature>
<comment type="caution">
    <text evidence="6">The sequence shown here is derived from an EMBL/GenBank/DDBJ whole genome shotgun (WGS) entry which is preliminary data.</text>
</comment>
<dbReference type="AlphaFoldDB" id="A0A0R1SCA7"/>
<evidence type="ECO:0000256" key="1">
    <source>
        <dbReference type="ARBA" id="ARBA00023015"/>
    </source>
</evidence>
<keyword evidence="1" id="KW-0805">Transcription regulation</keyword>
<dbReference type="PANTHER" id="PTHR30204:SF90">
    <property type="entry name" value="HTH-TYPE TRANSCRIPTIONAL ACTIVATOR MTA"/>
    <property type="match status" value="1"/>
</dbReference>
<dbReference type="SUPFAM" id="SSF46955">
    <property type="entry name" value="Putative DNA-binding domain"/>
    <property type="match status" value="1"/>
</dbReference>
<dbReference type="PROSITE" id="PS50937">
    <property type="entry name" value="HTH_MERR_2"/>
    <property type="match status" value="1"/>
</dbReference>
<dbReference type="SUPFAM" id="SSF89082">
    <property type="entry name" value="Antibiotic binding domain of TipA-like multidrug resistance regulators"/>
    <property type="match status" value="1"/>
</dbReference>
<reference evidence="6 7" key="1">
    <citation type="journal article" date="2015" name="Genome Announc.">
        <title>Expanding the biotechnology potential of lactobacilli through comparative genomics of 213 strains and associated genera.</title>
        <authorList>
            <person name="Sun Z."/>
            <person name="Harris H.M."/>
            <person name="McCann A."/>
            <person name="Guo C."/>
            <person name="Argimon S."/>
            <person name="Zhang W."/>
            <person name="Yang X."/>
            <person name="Jeffery I.B."/>
            <person name="Cooney J.C."/>
            <person name="Kagawa T.F."/>
            <person name="Liu W."/>
            <person name="Song Y."/>
            <person name="Salvetti E."/>
            <person name="Wrobel A."/>
            <person name="Rasinkangas P."/>
            <person name="Parkhill J."/>
            <person name="Rea M.C."/>
            <person name="O'Sullivan O."/>
            <person name="Ritari J."/>
            <person name="Douillard F.P."/>
            <person name="Paul Ross R."/>
            <person name="Yang R."/>
            <person name="Briner A.E."/>
            <person name="Felis G.E."/>
            <person name="de Vos W.M."/>
            <person name="Barrangou R."/>
            <person name="Klaenhammer T.R."/>
            <person name="Caufield P.W."/>
            <person name="Cui Y."/>
            <person name="Zhang H."/>
            <person name="O'Toole P.W."/>
        </authorList>
    </citation>
    <scope>NUCLEOTIDE SEQUENCE [LARGE SCALE GENOMIC DNA]</scope>
    <source>
        <strain evidence="6 7">DSM 14421</strain>
    </source>
</reference>
<keyword evidence="3" id="KW-0010">Activator</keyword>
<organism evidence="6 7">
    <name type="scientific">Lentilactobacillus diolivorans DSM 14421</name>
    <dbReference type="NCBI Taxonomy" id="1423739"/>
    <lineage>
        <taxon>Bacteria</taxon>
        <taxon>Bacillati</taxon>
        <taxon>Bacillota</taxon>
        <taxon>Bacilli</taxon>
        <taxon>Lactobacillales</taxon>
        <taxon>Lactobacillaceae</taxon>
        <taxon>Lentilactobacillus</taxon>
    </lineage>
</organism>
<dbReference type="Proteomes" id="UP000052013">
    <property type="component" value="Unassembled WGS sequence"/>
</dbReference>
<dbReference type="EMBL" id="AZEY01000105">
    <property type="protein sequence ID" value="KRL62923.1"/>
    <property type="molecule type" value="Genomic_DNA"/>
</dbReference>
<dbReference type="InterPro" id="IPR012925">
    <property type="entry name" value="TipAS_dom"/>
</dbReference>